<dbReference type="SUPFAM" id="SSF49303">
    <property type="entry name" value="beta-Galactosidase/glucuronidase domain"/>
    <property type="match status" value="1"/>
</dbReference>
<dbReference type="InterPro" id="IPR006101">
    <property type="entry name" value="Glyco_hydro_2"/>
</dbReference>
<evidence type="ECO:0000256" key="4">
    <source>
        <dbReference type="SAM" id="SignalP"/>
    </source>
</evidence>
<evidence type="ECO:0000259" key="7">
    <source>
        <dbReference type="Pfam" id="PF16355"/>
    </source>
</evidence>
<dbReference type="PROSITE" id="PS00608">
    <property type="entry name" value="GLYCOSYL_HYDROL_F2_2"/>
    <property type="match status" value="1"/>
</dbReference>
<dbReference type="InterPro" id="IPR008979">
    <property type="entry name" value="Galactose-bd-like_sf"/>
</dbReference>
<evidence type="ECO:0000256" key="3">
    <source>
        <dbReference type="ARBA" id="ARBA00023295"/>
    </source>
</evidence>
<dbReference type="Gene3D" id="2.60.40.10">
    <property type="entry name" value="Immunoglobulins"/>
    <property type="match status" value="3"/>
</dbReference>
<dbReference type="InterPro" id="IPR023232">
    <property type="entry name" value="Glyco_hydro_2_AS"/>
</dbReference>
<dbReference type="PANTHER" id="PTHR42732:SF1">
    <property type="entry name" value="BETA-MANNOSIDASE"/>
    <property type="match status" value="1"/>
</dbReference>
<keyword evidence="3" id="KW-0326">Glycosidase</keyword>
<organism evidence="10 11">
    <name type="scientific">Pontiella desulfatans</name>
    <dbReference type="NCBI Taxonomy" id="2750659"/>
    <lineage>
        <taxon>Bacteria</taxon>
        <taxon>Pseudomonadati</taxon>
        <taxon>Kiritimatiellota</taxon>
        <taxon>Kiritimatiellia</taxon>
        <taxon>Kiritimatiellales</taxon>
        <taxon>Pontiellaceae</taxon>
        <taxon>Pontiella</taxon>
    </lineage>
</organism>
<dbReference type="Pfam" id="PF02836">
    <property type="entry name" value="Glyco_hydro_2_C"/>
    <property type="match status" value="1"/>
</dbReference>
<evidence type="ECO:0000256" key="2">
    <source>
        <dbReference type="ARBA" id="ARBA00022801"/>
    </source>
</evidence>
<dbReference type="InterPro" id="IPR006103">
    <property type="entry name" value="Glyco_hydro_2_cat"/>
</dbReference>
<feature type="domain" description="Glycoside hydrolase family 2 immunoglobulin-like beta-sandwich" evidence="5">
    <location>
        <begin position="188"/>
        <end position="290"/>
    </location>
</feature>
<keyword evidence="11" id="KW-1185">Reference proteome</keyword>
<evidence type="ECO:0000259" key="8">
    <source>
        <dbReference type="Pfam" id="PF18565"/>
    </source>
</evidence>
<feature type="signal peptide" evidence="4">
    <location>
        <begin position="1"/>
        <end position="21"/>
    </location>
</feature>
<dbReference type="Gene3D" id="2.60.120.260">
    <property type="entry name" value="Galactose-binding domain-like"/>
    <property type="match status" value="1"/>
</dbReference>
<proteinExistence type="inferred from homology"/>
<evidence type="ECO:0000259" key="9">
    <source>
        <dbReference type="Pfam" id="PF22666"/>
    </source>
</evidence>
<dbReference type="PANTHER" id="PTHR42732">
    <property type="entry name" value="BETA-GALACTOSIDASE"/>
    <property type="match status" value="1"/>
</dbReference>
<sequence length="804" mass="90683">MKKYVLIAVCVLLGFSAFSDGDTRVVSLFNDGWKFKLEDRFDYKSSELDDSGWREVTLPHDWSIESAFSETNSGRNAWLPGGIAWYRKTFTMTEANRGKHIEIHFGGVYKNAAVWINNNHVGTQHDGYTSFFYDISELLYYGGKENVIAIQVDNSIQPNCRWYSGSGIYRNVHLKILEPTHVATWGTFITTPEVSKKRATVSIETTIENMDEAKEIVLETIIYDAEGREVATERSKVSASRFAKKTARQELTVKKPNLWSVDTPHLYRAESVLKSGKVVLDRYPSTFGIRTIEFDAERGFFLNGENLKMKGVCLHHDAGSFGAAVPDASIWRFRLEKMKALGCNAIRTAHNPASDAFMDLCDEMGFLVMNEFVDKWDKTYRPNLAEDSPFYDVSFFDPHFSDEWKRNFESTILRDRNRPSVIMWSVGNENHPPESLGQKHGLRTYASFVRSLDPTRPVISGMERGKDYKGRNIVERKVNDIIESCRYMDLIALNYGEQWCKMIAEKKPGKPFLSTESYRYFNSTPEVRFASVERSPWLDALENDNNMGVFLWPGIGYLGESRTYPDASGNSGLINAVEFRRPESYLYEAFWTEEPMVYLAIYEENPDTVEGTWGIPKLSRNWNRTAGETVSAVTYGNCDSVNLYLNGKRLGNQKLADVPNWIMKWRDIAFEEGTLTAKGVVAGAEVCESTVKTAGDASRIQLTADTESLKPAGFVRVELQLTDDEGRPVVFSEKELTCEISGDAEIFALNNGNGDVVNSRLNCTNRPTYLGRCLALIKTGTDPGALTLTVKGAGLETAVLNLKQ</sequence>
<feature type="domain" description="Beta-mannosidase-like galactose-binding" evidence="9">
    <location>
        <begin position="63"/>
        <end position="158"/>
    </location>
</feature>
<evidence type="ECO:0000256" key="1">
    <source>
        <dbReference type="ARBA" id="ARBA00007401"/>
    </source>
</evidence>
<feature type="domain" description="Glycoside hydrolase family 2 catalytic" evidence="6">
    <location>
        <begin position="299"/>
        <end position="516"/>
    </location>
</feature>
<dbReference type="GO" id="GO:0005975">
    <property type="term" value="P:carbohydrate metabolic process"/>
    <property type="evidence" value="ECO:0007669"/>
    <property type="project" value="InterPro"/>
</dbReference>
<dbReference type="SUPFAM" id="SSF51445">
    <property type="entry name" value="(Trans)glycosidases"/>
    <property type="match status" value="1"/>
</dbReference>
<name>A0A6C2U983_PONDE</name>
<dbReference type="InterPro" id="IPR040605">
    <property type="entry name" value="Glyco_hydro2_dom5"/>
</dbReference>
<dbReference type="SUPFAM" id="SSF49785">
    <property type="entry name" value="Galactose-binding domain-like"/>
    <property type="match status" value="1"/>
</dbReference>
<dbReference type="InterPro" id="IPR036156">
    <property type="entry name" value="Beta-gal/glucu_dom_sf"/>
</dbReference>
<dbReference type="PRINTS" id="PR00132">
    <property type="entry name" value="GLHYDRLASE2"/>
</dbReference>
<dbReference type="Proteomes" id="UP000366872">
    <property type="component" value="Unassembled WGS sequence"/>
</dbReference>
<gene>
    <name evidence="10" type="ORF">PDESU_05263</name>
</gene>
<comment type="similarity">
    <text evidence="1">Belongs to the glycosyl hydrolase 2 family.</text>
</comment>
<feature type="domain" description="DUF4982" evidence="7">
    <location>
        <begin position="627"/>
        <end position="687"/>
    </location>
</feature>
<dbReference type="InterPro" id="IPR032311">
    <property type="entry name" value="DUF4982"/>
</dbReference>
<dbReference type="Pfam" id="PF18565">
    <property type="entry name" value="Glyco_hydro2_C5"/>
    <property type="match status" value="1"/>
</dbReference>
<evidence type="ECO:0000259" key="6">
    <source>
        <dbReference type="Pfam" id="PF02836"/>
    </source>
</evidence>
<keyword evidence="2" id="KW-0378">Hydrolase</keyword>
<keyword evidence="4" id="KW-0732">Signal</keyword>
<dbReference type="InterPro" id="IPR017853">
    <property type="entry name" value="GH"/>
</dbReference>
<dbReference type="InterPro" id="IPR054593">
    <property type="entry name" value="Beta-mannosidase-like_N2"/>
</dbReference>
<dbReference type="InterPro" id="IPR006102">
    <property type="entry name" value="Ig-like_GH2"/>
</dbReference>
<dbReference type="Pfam" id="PF22666">
    <property type="entry name" value="Glyco_hydro_2_N2"/>
    <property type="match status" value="1"/>
</dbReference>
<dbReference type="InterPro" id="IPR013783">
    <property type="entry name" value="Ig-like_fold"/>
</dbReference>
<dbReference type="EMBL" id="CAAHFG010000004">
    <property type="protein sequence ID" value="VGO16672.1"/>
    <property type="molecule type" value="Genomic_DNA"/>
</dbReference>
<accession>A0A6C2U983</accession>
<dbReference type="AlphaFoldDB" id="A0A6C2U983"/>
<dbReference type="RefSeq" id="WP_168442607.1">
    <property type="nucleotide sequence ID" value="NZ_CAAHFG010000004.1"/>
</dbReference>
<evidence type="ECO:0000259" key="5">
    <source>
        <dbReference type="Pfam" id="PF00703"/>
    </source>
</evidence>
<feature type="domain" description="Glycoside hydrolase family 2" evidence="8">
    <location>
        <begin position="700"/>
        <end position="799"/>
    </location>
</feature>
<reference evidence="10 11" key="1">
    <citation type="submission" date="2019-04" db="EMBL/GenBank/DDBJ databases">
        <authorList>
            <person name="Van Vliet M D."/>
        </authorList>
    </citation>
    <scope>NUCLEOTIDE SEQUENCE [LARGE SCALE GENOMIC DNA]</scope>
    <source>
        <strain evidence="10 11">F1</strain>
    </source>
</reference>
<protein>
    <submittedName>
        <fullName evidence="10">Beta-galactosidase BoGH2A</fullName>
    </submittedName>
</protein>
<feature type="chain" id="PRO_5025392089" evidence="4">
    <location>
        <begin position="22"/>
        <end position="804"/>
    </location>
</feature>
<dbReference type="Gene3D" id="3.20.20.80">
    <property type="entry name" value="Glycosidases"/>
    <property type="match status" value="1"/>
</dbReference>
<dbReference type="InterPro" id="IPR051913">
    <property type="entry name" value="GH2_Domain-Containing"/>
</dbReference>
<dbReference type="Pfam" id="PF00703">
    <property type="entry name" value="Glyco_hydro_2"/>
    <property type="match status" value="1"/>
</dbReference>
<evidence type="ECO:0000313" key="11">
    <source>
        <dbReference type="Proteomes" id="UP000366872"/>
    </source>
</evidence>
<dbReference type="GO" id="GO:0004553">
    <property type="term" value="F:hydrolase activity, hydrolyzing O-glycosyl compounds"/>
    <property type="evidence" value="ECO:0007669"/>
    <property type="project" value="InterPro"/>
</dbReference>
<dbReference type="Pfam" id="PF16355">
    <property type="entry name" value="DUF4982"/>
    <property type="match status" value="1"/>
</dbReference>
<evidence type="ECO:0000313" key="10">
    <source>
        <dbReference type="EMBL" id="VGO16672.1"/>
    </source>
</evidence>